<keyword evidence="6 11" id="KW-0812">Transmembrane</keyword>
<evidence type="ECO:0000256" key="9">
    <source>
        <dbReference type="ARBA" id="ARBA00035611"/>
    </source>
</evidence>
<feature type="transmembrane region" description="Helical" evidence="11">
    <location>
        <begin position="289"/>
        <end position="311"/>
    </location>
</feature>
<dbReference type="InterPro" id="IPR001851">
    <property type="entry name" value="ABC_transp_permease"/>
</dbReference>
<evidence type="ECO:0000313" key="13">
    <source>
        <dbReference type="Proteomes" id="UP000592820"/>
    </source>
</evidence>
<evidence type="ECO:0000256" key="11">
    <source>
        <dbReference type="SAM" id="Phobius"/>
    </source>
</evidence>
<reference evidence="12 13" key="1">
    <citation type="submission" date="2020-08" db="EMBL/GenBank/DDBJ databases">
        <title>Genomic Encyclopedia of Type Strains, Phase IV (KMG-V): Genome sequencing to study the core and pangenomes of soil and plant-associated prokaryotes.</title>
        <authorList>
            <person name="Whitman W."/>
        </authorList>
    </citation>
    <scope>NUCLEOTIDE SEQUENCE [LARGE SCALE GENOMIC DNA]</scope>
    <source>
        <strain evidence="12 13">JPY162</strain>
    </source>
</reference>
<evidence type="ECO:0000256" key="2">
    <source>
        <dbReference type="ARBA" id="ARBA00022448"/>
    </source>
</evidence>
<evidence type="ECO:0000256" key="3">
    <source>
        <dbReference type="ARBA" id="ARBA00022475"/>
    </source>
</evidence>
<evidence type="ECO:0000256" key="1">
    <source>
        <dbReference type="ARBA" id="ARBA00004651"/>
    </source>
</evidence>
<evidence type="ECO:0000313" key="12">
    <source>
        <dbReference type="EMBL" id="MBB5405424.1"/>
    </source>
</evidence>
<feature type="transmembrane region" description="Helical" evidence="11">
    <location>
        <begin position="370"/>
        <end position="389"/>
    </location>
</feature>
<feature type="transmembrane region" description="Helical" evidence="11">
    <location>
        <begin position="184"/>
        <end position="204"/>
    </location>
</feature>
<feature type="transmembrane region" description="Helical" evidence="11">
    <location>
        <begin position="134"/>
        <end position="153"/>
    </location>
</feature>
<keyword evidence="7 11" id="KW-1133">Transmembrane helix</keyword>
<dbReference type="PANTHER" id="PTHR32196:SF32">
    <property type="entry name" value="XYLOSE TRANSPORT SYSTEM PERMEASE PROTEIN XYLH"/>
    <property type="match status" value="1"/>
</dbReference>
<dbReference type="AlphaFoldDB" id="A0A7W8LE88"/>
<sequence>MKNQTLPGTVRPPAAAVSAGSAGRRARQLINPRTLTMVVVFVLLAIVFNVASGDIFLTPRNLSLLLRQASIVALVAAGVSILMIMGEIDLSIGSSVYLCGVVAASLQITHGLGVVPTIMLTIGVGILMGLWQGLWVVTVGVPSFIVTLAGLLAFRGIGYYATDAATLAPVSMAFSAISEGFVPVIASIVALVIAYLAAAAYILRRHRVSRSHEGETNTLRLASKLGALTVTVGLLIWVCAGFRGIPTALIWVAVIGIVLWVVMTRTVFGRNAYLTGSNREAAVLAGIPLARQLYVGFMLMGGLYGIAGVLMTARIGASTPTTGMYMELDAIAGAVIGGTALKGGIGTIPGAIVGAILLATIDNGMSILNISSFIQLVIKGLVLLFALAFDSFMSKRNGRG</sequence>
<organism evidence="12 13">
    <name type="scientific">Paraburkholderia youngii</name>
    <dbReference type="NCBI Taxonomy" id="2782701"/>
    <lineage>
        <taxon>Bacteria</taxon>
        <taxon>Pseudomonadati</taxon>
        <taxon>Pseudomonadota</taxon>
        <taxon>Betaproteobacteria</taxon>
        <taxon>Burkholderiales</taxon>
        <taxon>Burkholderiaceae</taxon>
        <taxon>Paraburkholderia</taxon>
    </lineage>
</organism>
<keyword evidence="8 11" id="KW-0472">Membrane</keyword>
<dbReference type="EMBL" id="JACHDE010000033">
    <property type="protein sequence ID" value="MBB5405424.1"/>
    <property type="molecule type" value="Genomic_DNA"/>
</dbReference>
<dbReference type="CDD" id="cd06579">
    <property type="entry name" value="TM_PBP1_transp_AraH_like"/>
    <property type="match status" value="1"/>
</dbReference>
<evidence type="ECO:0000256" key="5">
    <source>
        <dbReference type="ARBA" id="ARBA00022597"/>
    </source>
</evidence>
<feature type="transmembrane region" description="Helical" evidence="11">
    <location>
        <begin position="34"/>
        <end position="52"/>
    </location>
</feature>
<comment type="subcellular location">
    <subcellularLocation>
        <location evidence="1">Cell membrane</location>
        <topology evidence="1">Multi-pass membrane protein</topology>
    </subcellularLocation>
</comment>
<feature type="transmembrane region" description="Helical" evidence="11">
    <location>
        <begin position="249"/>
        <end position="268"/>
    </location>
</feature>
<protein>
    <recommendedName>
        <fullName evidence="10">Xylose transport system permease protein XylH</fullName>
    </recommendedName>
</protein>
<feature type="transmembrane region" description="Helical" evidence="11">
    <location>
        <begin position="96"/>
        <end position="128"/>
    </location>
</feature>
<dbReference type="GO" id="GO:0022857">
    <property type="term" value="F:transmembrane transporter activity"/>
    <property type="evidence" value="ECO:0007669"/>
    <property type="project" value="InterPro"/>
</dbReference>
<keyword evidence="4" id="KW-0997">Cell inner membrane</keyword>
<dbReference type="RefSeq" id="WP_184228801.1">
    <property type="nucleotide sequence ID" value="NZ_JACHDE010000033.1"/>
</dbReference>
<evidence type="ECO:0000256" key="4">
    <source>
        <dbReference type="ARBA" id="ARBA00022519"/>
    </source>
</evidence>
<feature type="transmembrane region" description="Helical" evidence="11">
    <location>
        <begin position="225"/>
        <end position="243"/>
    </location>
</feature>
<proteinExistence type="predicted"/>
<evidence type="ECO:0000256" key="10">
    <source>
        <dbReference type="ARBA" id="ARBA00035686"/>
    </source>
</evidence>
<comment type="caution">
    <text evidence="12">The sequence shown here is derived from an EMBL/GenBank/DDBJ whole genome shotgun (WGS) entry which is preliminary data.</text>
</comment>
<evidence type="ECO:0000256" key="7">
    <source>
        <dbReference type="ARBA" id="ARBA00022989"/>
    </source>
</evidence>
<name>A0A7W8LE88_9BURK</name>
<evidence type="ECO:0000256" key="8">
    <source>
        <dbReference type="ARBA" id="ARBA00023136"/>
    </source>
</evidence>
<dbReference type="GO" id="GO:0005886">
    <property type="term" value="C:plasma membrane"/>
    <property type="evidence" value="ECO:0007669"/>
    <property type="project" value="UniProtKB-SubCell"/>
</dbReference>
<accession>A0A7W8LE88</accession>
<gene>
    <name evidence="12" type="ORF">HDG41_007520</name>
</gene>
<dbReference type="PANTHER" id="PTHR32196">
    <property type="entry name" value="ABC TRANSPORTER PERMEASE PROTEIN YPHD-RELATED-RELATED"/>
    <property type="match status" value="1"/>
</dbReference>
<dbReference type="Proteomes" id="UP000592820">
    <property type="component" value="Unassembled WGS sequence"/>
</dbReference>
<keyword evidence="3" id="KW-1003">Cell membrane</keyword>
<feature type="transmembrane region" description="Helical" evidence="11">
    <location>
        <begin position="64"/>
        <end position="84"/>
    </location>
</feature>
<dbReference type="Pfam" id="PF02653">
    <property type="entry name" value="BPD_transp_2"/>
    <property type="match status" value="1"/>
</dbReference>
<feature type="transmembrane region" description="Helical" evidence="11">
    <location>
        <begin position="331"/>
        <end position="358"/>
    </location>
</feature>
<keyword evidence="5" id="KW-0762">Sugar transport</keyword>
<keyword evidence="2" id="KW-0813">Transport</keyword>
<evidence type="ECO:0000256" key="6">
    <source>
        <dbReference type="ARBA" id="ARBA00022692"/>
    </source>
</evidence>
<comment type="function">
    <text evidence="9">Part of the binding-protein-dependent transport system for D-xylose. Probably responsible for the translocation of the substrate across the membrane.</text>
</comment>